<accession>A0ABP1J6M9</accession>
<sequence>MKPTDNQIEKPYIISGETKFTDGNVREATRFEAEHQTLEQVDKIPMHATSLVIVCSRLCSTQGINLHVNITHLDLRGNFLQTVDLKDLVNLEYTDLSANFLKEIDSISGNRKIKTLKLASNEVKNIYFLATLPQLKEFNIDSNTVQDLEPLFKHPNFSPQWASIQKTADAQLDNENARIAFWRFINIMVVRYRDRVELKQGQYVLSIANDQELTETVFLDYLKVTQVFVSHCHNISFTEVPKLLKQLWICSSGIKSLSGLENMNQLERLTLRQCSLFRIQDQLKVTQKLQNLRYLDVAQNDISTSECICNEKLTSLNVSQNKLKSLSGFGDLTNLTSLDVSGNQLESVEELAYLTNLKELNISFNAIKSIQTLYRLVKLVYFNLICNKVLDIETCLRMKDLIDLRTKNNIIQNGYVLLEHTNFKEVWLSEQLTPDINDQEAKKLKDQGKNSNMIEKYKNQVKNNSLEVKNDQYVRNLKFSDLIGVTKELSLSKCENVSFELVPVLVQSLKVNSCGLQKIIGLEQITQITSLELSDNLLEDAIEIQELTKLTRLVLSNNRISRLHWIKALSQLKYLDLQNNKFVSVECLKDLQSLSELFIQGNMVQDSDYLKLLKNFSQKWISPQKEFGAKDIEYYLGPNNSPQMVKQCTARLNGAKKHLLIAMKYKSNVTGSKLVIQNDANTIDLAFISFVSDLINQQIDSVSIDNCPSVLCNIDHPIQFLAITNSKLKIINNINMTSIVHLDLGFNSLEDVTAISLLINLQKLVLRDNLLSKLDCLKPLTKLVHLDVRNNKLLYIYFIKNIVSLDELLIDGNCICNLNCVVEHPKCNNCLSIQRDPTLDDVWNYLGQCTKQQVDAEMQAVQEQVKQRDAMPQYKYAVKLQNYEKEVKTRTWITIFNVSCIESDQIRYIRYLIGSNCEVEWFGRNFRIECDQEKRETVQNEIREINAKLKLEVEEFRYLKIHYDQDIQNLSFVNAFNIHKLVLKSCENVKFQEVANVKVLQVNYCGLQNLEGIQNWNQLLELNLDDNQLENVSELGNLTQLKSLSLRSNYIQNVDSLKGLVNLTSINLSSNPNLNVDSLKGLVNLTSINLSSNQILNVDSLKDLVNLTCIDLQNNEIENVDSLKALVNLTIIVLSFNKIQNVDSLKDLVNLTSINLSHNKIQNVDSLKDLVNLTSINLWNNKIQNIDSLKELVNLKSIILRSNQIQNVDSLKDLVNLTSIDLQNNQIQNIDSLKELVNLTSIILSFNQIQNVDSLKDLVNLTSINLQNNQIQNIDSLRGLVNLTSIILSFNKIQNIDSLKDLVNLKELDLSFNRIKDFTPIQNHPNFKNYEIGRQK</sequence>
<dbReference type="InterPro" id="IPR003591">
    <property type="entry name" value="Leu-rich_rpt_typical-subtyp"/>
</dbReference>
<keyword evidence="1" id="KW-0433">Leucine-rich repeat</keyword>
<feature type="coiled-coil region" evidence="3">
    <location>
        <begin position="928"/>
        <end position="955"/>
    </location>
</feature>
<dbReference type="InterPro" id="IPR001611">
    <property type="entry name" value="Leu-rich_rpt"/>
</dbReference>
<dbReference type="InterPro" id="IPR050836">
    <property type="entry name" value="SDS22/Internalin_LRR"/>
</dbReference>
<organism evidence="4 5">
    <name type="scientific">Hexamita inflata</name>
    <dbReference type="NCBI Taxonomy" id="28002"/>
    <lineage>
        <taxon>Eukaryota</taxon>
        <taxon>Metamonada</taxon>
        <taxon>Diplomonadida</taxon>
        <taxon>Hexamitidae</taxon>
        <taxon>Hexamitinae</taxon>
        <taxon>Hexamita</taxon>
    </lineage>
</organism>
<dbReference type="Gene3D" id="3.80.10.10">
    <property type="entry name" value="Ribonuclease Inhibitor"/>
    <property type="match status" value="7"/>
</dbReference>
<name>A0ABP1J6M9_9EUKA</name>
<dbReference type="EMBL" id="CAXDID020000117">
    <property type="protein sequence ID" value="CAL6030656.1"/>
    <property type="molecule type" value="Genomic_DNA"/>
</dbReference>
<dbReference type="Pfam" id="PF13516">
    <property type="entry name" value="LRR_6"/>
    <property type="match status" value="1"/>
</dbReference>
<dbReference type="SMART" id="SM00364">
    <property type="entry name" value="LRR_BAC"/>
    <property type="match status" value="5"/>
</dbReference>
<dbReference type="Proteomes" id="UP001642409">
    <property type="component" value="Unassembled WGS sequence"/>
</dbReference>
<dbReference type="SUPFAM" id="SSF52058">
    <property type="entry name" value="L domain-like"/>
    <property type="match status" value="4"/>
</dbReference>
<protein>
    <submittedName>
        <fullName evidence="4">Uncharacterized protein</fullName>
    </submittedName>
</protein>
<dbReference type="PANTHER" id="PTHR46652">
    <property type="entry name" value="LEUCINE-RICH REPEAT AND IQ DOMAIN-CONTAINING PROTEIN 1-RELATED"/>
    <property type="match status" value="1"/>
</dbReference>
<dbReference type="PANTHER" id="PTHR46652:SF3">
    <property type="entry name" value="LEUCINE-RICH REPEAT-CONTAINING PROTEIN 9"/>
    <property type="match status" value="1"/>
</dbReference>
<evidence type="ECO:0000256" key="1">
    <source>
        <dbReference type="ARBA" id="ARBA00022614"/>
    </source>
</evidence>
<dbReference type="PROSITE" id="PS51450">
    <property type="entry name" value="LRR"/>
    <property type="match status" value="19"/>
</dbReference>
<keyword evidence="5" id="KW-1185">Reference proteome</keyword>
<evidence type="ECO:0000313" key="4">
    <source>
        <dbReference type="EMBL" id="CAL6030656.1"/>
    </source>
</evidence>
<dbReference type="Pfam" id="PF12799">
    <property type="entry name" value="LRR_4"/>
    <property type="match status" value="5"/>
</dbReference>
<dbReference type="SMART" id="SM00365">
    <property type="entry name" value="LRR_SD22"/>
    <property type="match status" value="24"/>
</dbReference>
<evidence type="ECO:0000256" key="3">
    <source>
        <dbReference type="SAM" id="Coils"/>
    </source>
</evidence>
<comment type="caution">
    <text evidence="4">The sequence shown here is derived from an EMBL/GenBank/DDBJ whole genome shotgun (WGS) entry which is preliminary data.</text>
</comment>
<proteinExistence type="predicted"/>
<evidence type="ECO:0000256" key="2">
    <source>
        <dbReference type="ARBA" id="ARBA00022737"/>
    </source>
</evidence>
<gene>
    <name evidence="4" type="ORF">HINF_LOCUS33533</name>
</gene>
<keyword evidence="3" id="KW-0175">Coiled coil</keyword>
<dbReference type="InterPro" id="IPR032675">
    <property type="entry name" value="LRR_dom_sf"/>
</dbReference>
<dbReference type="SMART" id="SM00369">
    <property type="entry name" value="LRR_TYP"/>
    <property type="match status" value="20"/>
</dbReference>
<keyword evidence="2" id="KW-0677">Repeat</keyword>
<reference evidence="4 5" key="1">
    <citation type="submission" date="2024-07" db="EMBL/GenBank/DDBJ databases">
        <authorList>
            <person name="Akdeniz Z."/>
        </authorList>
    </citation>
    <scope>NUCLEOTIDE SEQUENCE [LARGE SCALE GENOMIC DNA]</scope>
</reference>
<evidence type="ECO:0000313" key="5">
    <source>
        <dbReference type="Proteomes" id="UP001642409"/>
    </source>
</evidence>
<dbReference type="Pfam" id="PF13855">
    <property type="entry name" value="LRR_8"/>
    <property type="match status" value="1"/>
</dbReference>
<dbReference type="InterPro" id="IPR025875">
    <property type="entry name" value="Leu-rich_rpt_4"/>
</dbReference>